<dbReference type="EMBL" id="KU521356">
    <property type="protein sequence ID" value="ANM44989.1"/>
    <property type="molecule type" value="Genomic_DNA"/>
</dbReference>
<accession>A0A192Y513</accession>
<organism evidence="1 2">
    <name type="scientific">Pseudomonas phage KTN4</name>
    <dbReference type="NCBI Taxonomy" id="1862701"/>
    <lineage>
        <taxon>Viruses</taxon>
        <taxon>Duplodnaviria</taxon>
        <taxon>Heunggongvirae</taxon>
        <taxon>Uroviricota</taxon>
        <taxon>Caudoviricetes</taxon>
        <taxon>Chimalliviridae</taxon>
        <taxon>Phikzvirus</taxon>
        <taxon>Phikzvirus phiKZ</taxon>
    </lineage>
</organism>
<reference evidence="1 2" key="1">
    <citation type="journal article" date="2016" name="Sci. Rep.">
        <title>A proposed integrated approach for the preclinical evaluation of phage therapy in Pseudomonas infections.</title>
        <authorList>
            <person name="Danis-Wlodarczyk K."/>
            <person name="Vandenheuvel D."/>
            <person name="Jang H.B."/>
            <person name="Briers Y."/>
            <person name="Olszak T."/>
            <person name="Arabski M."/>
            <person name="Wasik S."/>
            <person name="Drabik M."/>
            <person name="Higgins G."/>
            <person name="Tyrrell J."/>
            <person name="Harvey B.J."/>
            <person name="Noben J.P."/>
            <person name="Lavigne R."/>
            <person name="Drulis-Kawa Z."/>
        </authorList>
    </citation>
    <scope>NUCLEOTIDE SEQUENCE [LARGE SCALE GENOMIC DNA]</scope>
</reference>
<gene>
    <name evidence="1" type="ORF">KTN4_231</name>
</gene>
<protein>
    <submittedName>
        <fullName evidence="1">Uncharacterized protein</fullName>
    </submittedName>
</protein>
<name>A0A192Y513_9CAUD</name>
<evidence type="ECO:0000313" key="1">
    <source>
        <dbReference type="EMBL" id="ANM44989.1"/>
    </source>
</evidence>
<evidence type="ECO:0000313" key="2">
    <source>
        <dbReference type="Proteomes" id="UP000224336"/>
    </source>
</evidence>
<dbReference type="Proteomes" id="UP000224336">
    <property type="component" value="Segment"/>
</dbReference>
<proteinExistence type="predicted"/>
<sequence>MFNRIVRAFHIIDKDQSKHGELDLPQWPAYVSVTPKIIDIRDKEFNYHGFMSRINAPLKVIKPDEYIKARYTLCSHFIYQNDEDNDPIDAPGFSIDIEYRLITQNTKTWHLDINIITDKSISYNIESILNAEFMCQCQFNLYINGK</sequence>